<name>A0A6P4EST1_DRORH</name>
<dbReference type="SMART" id="SM00675">
    <property type="entry name" value="DM11"/>
    <property type="match status" value="1"/>
</dbReference>
<evidence type="ECO:0000313" key="3">
    <source>
        <dbReference type="Proteomes" id="UP001652680"/>
    </source>
</evidence>
<evidence type="ECO:0000256" key="1">
    <source>
        <dbReference type="SAM" id="SignalP"/>
    </source>
</evidence>
<keyword evidence="3" id="KW-1185">Reference proteome</keyword>
<accession>A0A6P4EST1</accession>
<proteinExistence type="predicted"/>
<keyword evidence="1" id="KW-0732">Signal</keyword>
<reference evidence="3" key="1">
    <citation type="journal article" date="2021" name="Elife">
        <title>Highly contiguous assemblies of 101 drosophilid genomes.</title>
        <authorList>
            <person name="Kim B.Y."/>
            <person name="Wang J.R."/>
            <person name="Miller D.E."/>
            <person name="Barmina O."/>
            <person name="Delaney E."/>
            <person name="Thompson A."/>
            <person name="Comeault A.A."/>
            <person name="Peede D."/>
            <person name="D'Agostino E.R."/>
            <person name="Pelaez J."/>
            <person name="Aguilar J.M."/>
            <person name="Haji D."/>
            <person name="Matsunaga T."/>
            <person name="Armstrong E.E."/>
            <person name="Zych M."/>
            <person name="Ogawa Y."/>
            <person name="Stamenkovic-Radak M."/>
            <person name="Jelic M."/>
            <person name="Veselinovic M.S."/>
            <person name="Tanaskovic M."/>
            <person name="Eric P."/>
            <person name="Gao J.J."/>
            <person name="Katoh T.K."/>
            <person name="Toda M.J."/>
            <person name="Watabe H."/>
            <person name="Watada M."/>
            <person name="Davis J.S."/>
            <person name="Moyle L.C."/>
            <person name="Manoli G."/>
            <person name="Bertolini E."/>
            <person name="Kostal V."/>
            <person name="Hawley R.S."/>
            <person name="Takahashi A."/>
            <person name="Jones C.D."/>
            <person name="Price D.K."/>
            <person name="Whiteman N."/>
            <person name="Kopp A."/>
            <person name="Matute D.R."/>
            <person name="Petrov D.A."/>
        </authorList>
    </citation>
    <scope>NUCLEOTIDE SEQUENCE [LARGE SCALE GENOMIC DNA]</scope>
</reference>
<dbReference type="OrthoDB" id="7975395at2759"/>
<reference evidence="2" key="3">
    <citation type="submission" date="2025-05" db="UniProtKB">
        <authorList>
            <consortium name="EnsemblMetazoa"/>
        </authorList>
    </citation>
    <scope>IDENTIFICATION</scope>
</reference>
<sequence>MSLGLFGILQLVILLNLVKNSMESKYDFLLEDEKIFSACRDQPKETLDITSLFDFTNTNFIMSEEGVTLSGNHSVIWDIQASDRIEVHFSALQFDRGTWQPTTLNMFIKDICEILFDKNQLWYNVYSKHIQNTEEMQNECYVKGTTILLETYTINFELSSAYPIKNGRYALHSLVTPYDKNGVKRPQQVCFEVKGEFLKKK</sequence>
<dbReference type="GeneID" id="108046166"/>
<protein>
    <submittedName>
        <fullName evidence="4">Uncharacterized protein LOC108046166</fullName>
    </submittedName>
</protein>
<dbReference type="EnsemblMetazoa" id="XM_017125741.1">
    <property type="protein sequence ID" value="XP_016981230.1"/>
    <property type="gene ID" value="LOC108046166"/>
</dbReference>
<evidence type="ECO:0000313" key="2">
    <source>
        <dbReference type="EnsemblMetazoa" id="XP_016981230.1"/>
    </source>
</evidence>
<feature type="signal peptide" evidence="1">
    <location>
        <begin position="1"/>
        <end position="23"/>
    </location>
</feature>
<reference evidence="4" key="2">
    <citation type="submission" date="2025-04" db="UniProtKB">
        <authorList>
            <consortium name="RefSeq"/>
        </authorList>
    </citation>
    <scope>IDENTIFICATION</scope>
</reference>
<dbReference type="InterPro" id="IPR006601">
    <property type="entry name" value="Uncharacterised_DM11_DROME"/>
</dbReference>
<organism evidence="4">
    <name type="scientific">Drosophila rhopaloa</name>
    <name type="common">Fruit fly</name>
    <dbReference type="NCBI Taxonomy" id="1041015"/>
    <lineage>
        <taxon>Eukaryota</taxon>
        <taxon>Metazoa</taxon>
        <taxon>Ecdysozoa</taxon>
        <taxon>Arthropoda</taxon>
        <taxon>Hexapoda</taxon>
        <taxon>Insecta</taxon>
        <taxon>Pterygota</taxon>
        <taxon>Neoptera</taxon>
        <taxon>Endopterygota</taxon>
        <taxon>Diptera</taxon>
        <taxon>Brachycera</taxon>
        <taxon>Muscomorpha</taxon>
        <taxon>Ephydroidea</taxon>
        <taxon>Drosophilidae</taxon>
        <taxon>Drosophila</taxon>
        <taxon>Sophophora</taxon>
    </lineage>
</organism>
<evidence type="ECO:0000313" key="4">
    <source>
        <dbReference type="RefSeq" id="XP_016981230.1"/>
    </source>
</evidence>
<dbReference type="RefSeq" id="XP_016981230.1">
    <property type="nucleotide sequence ID" value="XM_017125741.1"/>
</dbReference>
<dbReference type="Proteomes" id="UP001652680">
    <property type="component" value="Unassembled WGS sequence"/>
</dbReference>
<feature type="chain" id="PRO_5027788731" evidence="1">
    <location>
        <begin position="24"/>
        <end position="201"/>
    </location>
</feature>
<dbReference type="AlphaFoldDB" id="A0A6P4EST1"/>
<gene>
    <name evidence="4" type="primary">LOC108046166</name>
    <name evidence="2" type="synonym">108046166</name>
</gene>